<evidence type="ECO:0000313" key="2">
    <source>
        <dbReference type="EMBL" id="KKQ91894.1"/>
    </source>
</evidence>
<dbReference type="GO" id="GO:0004803">
    <property type="term" value="F:transposase activity"/>
    <property type="evidence" value="ECO:0007669"/>
    <property type="project" value="InterPro"/>
</dbReference>
<dbReference type="AlphaFoldDB" id="A0A0G0P1B5"/>
<sequence>MSRRKTILATGEIYHVFNRSTHKIQIFKSDKDFQIFTEASLYYLQQFPKVKFSFYRRQKDKHVFQLDDKLVSMLNYCLMPNHYHFTLRQEAEDGIKNFIQRLCGSYAHYFNKKYDVNGALFSGNFKAVRISDERQLLHLSRYIHLNPVTDYIVNKPEDYKYSSYIQYLHKEKSNLIDPTLILDILGKQSYQKFVLDRVGYQRDLSRIKQLILD</sequence>
<dbReference type="PANTHER" id="PTHR34322:SF2">
    <property type="entry name" value="TRANSPOSASE IS200-LIKE DOMAIN-CONTAINING PROTEIN"/>
    <property type="match status" value="1"/>
</dbReference>
<dbReference type="PANTHER" id="PTHR34322">
    <property type="entry name" value="TRANSPOSASE, Y1_TNP DOMAIN-CONTAINING"/>
    <property type="match status" value="1"/>
</dbReference>
<dbReference type="Proteomes" id="UP000034774">
    <property type="component" value="Unassembled WGS sequence"/>
</dbReference>
<dbReference type="GO" id="GO:0006313">
    <property type="term" value="P:DNA transposition"/>
    <property type="evidence" value="ECO:0007669"/>
    <property type="project" value="InterPro"/>
</dbReference>
<dbReference type="GO" id="GO:0003677">
    <property type="term" value="F:DNA binding"/>
    <property type="evidence" value="ECO:0007669"/>
    <property type="project" value="InterPro"/>
</dbReference>
<dbReference type="PATRIC" id="fig|1618572.3.peg.961"/>
<comment type="caution">
    <text evidence="2">The sequence shown here is derived from an EMBL/GenBank/DDBJ whole genome shotgun (WGS) entry which is preliminary data.</text>
</comment>
<protein>
    <recommendedName>
        <fullName evidence="1">Transposase IS200-like domain-containing protein</fullName>
    </recommendedName>
</protein>
<evidence type="ECO:0000313" key="3">
    <source>
        <dbReference type="Proteomes" id="UP000034774"/>
    </source>
</evidence>
<dbReference type="Gene3D" id="3.30.70.1290">
    <property type="entry name" value="Transposase IS200-like"/>
    <property type="match status" value="1"/>
</dbReference>
<dbReference type="InterPro" id="IPR036515">
    <property type="entry name" value="Transposase_17_sf"/>
</dbReference>
<proteinExistence type="predicted"/>
<dbReference type="EMBL" id="LBVU01000004">
    <property type="protein sequence ID" value="KKQ91894.1"/>
    <property type="molecule type" value="Genomic_DNA"/>
</dbReference>
<accession>A0A0G0P1B5</accession>
<dbReference type="InterPro" id="IPR002686">
    <property type="entry name" value="Transposase_17"/>
</dbReference>
<evidence type="ECO:0000259" key="1">
    <source>
        <dbReference type="SMART" id="SM01321"/>
    </source>
</evidence>
<gene>
    <name evidence="2" type="ORF">UT17_C0004G0242</name>
</gene>
<feature type="domain" description="Transposase IS200-like" evidence="1">
    <location>
        <begin position="9"/>
        <end position="146"/>
    </location>
</feature>
<organism evidence="2 3">
    <name type="scientific">Candidatus Woesebacteria bacterium GW2011_GWB1_39_10</name>
    <dbReference type="NCBI Taxonomy" id="1618572"/>
    <lineage>
        <taxon>Bacteria</taxon>
        <taxon>Candidatus Woeseibacteriota</taxon>
    </lineage>
</organism>
<dbReference type="Pfam" id="PF01797">
    <property type="entry name" value="Y1_Tnp"/>
    <property type="match status" value="1"/>
</dbReference>
<dbReference type="SMART" id="SM01321">
    <property type="entry name" value="Y1_Tnp"/>
    <property type="match status" value="1"/>
</dbReference>
<dbReference type="SUPFAM" id="SSF143422">
    <property type="entry name" value="Transposase IS200-like"/>
    <property type="match status" value="1"/>
</dbReference>
<name>A0A0G0P1B5_9BACT</name>
<dbReference type="STRING" id="1618572.UT17_C0004G0242"/>
<reference evidence="2 3" key="1">
    <citation type="journal article" date="2015" name="Nature">
        <title>rRNA introns, odd ribosomes, and small enigmatic genomes across a large radiation of phyla.</title>
        <authorList>
            <person name="Brown C.T."/>
            <person name="Hug L.A."/>
            <person name="Thomas B.C."/>
            <person name="Sharon I."/>
            <person name="Castelle C.J."/>
            <person name="Singh A."/>
            <person name="Wilkins M.J."/>
            <person name="Williams K.H."/>
            <person name="Banfield J.F."/>
        </authorList>
    </citation>
    <scope>NUCLEOTIDE SEQUENCE [LARGE SCALE GENOMIC DNA]</scope>
</reference>